<dbReference type="GO" id="GO:0030286">
    <property type="term" value="C:dynein complex"/>
    <property type="evidence" value="ECO:0007669"/>
    <property type="project" value="InterPro"/>
</dbReference>
<evidence type="ECO:0000313" key="4">
    <source>
        <dbReference type="Proteomes" id="UP000266721"/>
    </source>
</evidence>
<dbReference type="Pfam" id="PF17857">
    <property type="entry name" value="AAA_lid_1"/>
    <property type="match status" value="1"/>
</dbReference>
<dbReference type="PANTHER" id="PTHR45703">
    <property type="entry name" value="DYNEIN HEAVY CHAIN"/>
    <property type="match status" value="1"/>
</dbReference>
<dbReference type="GO" id="GO:0051959">
    <property type="term" value="F:dynein light intermediate chain binding"/>
    <property type="evidence" value="ECO:0007669"/>
    <property type="project" value="InterPro"/>
</dbReference>
<dbReference type="InterPro" id="IPR026983">
    <property type="entry name" value="DHC"/>
</dbReference>
<sequence>LVDYRVEFTKWWVTEFKAVKFPIAGTVFDYFIDQETKKFEPWTKRIPTFEMDPDMPLQAALVHTAETTRVKYFLDMLVEKKRPVMLVGNAGTGKTKPLEKKAGRNFGPPGTRRLIYFVDDMNMPEVDKYFTVQPHTLIRQHIDHGHWYDRQKLSMKEIHNTQYVACMNPTAGSFTIDSRLQRHFCVFSVNFPNSDALTTIYTSILSQHLSLNHFAAGVQKYAPTLISGAVTLHNRITSTFLPTAVKFHYIFNLRDLSNIFQVSKLEQILTNLGTTSKSQ</sequence>
<evidence type="ECO:0000259" key="1">
    <source>
        <dbReference type="Pfam" id="PF17852"/>
    </source>
</evidence>
<dbReference type="Pfam" id="PF12775">
    <property type="entry name" value="AAA_7"/>
    <property type="match status" value="2"/>
</dbReference>
<name>A0A409V6A4_MYTGA</name>
<dbReference type="InterPro" id="IPR041466">
    <property type="entry name" value="Dynein_AAA5_ext"/>
</dbReference>
<dbReference type="GO" id="GO:0045505">
    <property type="term" value="F:dynein intermediate chain binding"/>
    <property type="evidence" value="ECO:0007669"/>
    <property type="project" value="InterPro"/>
</dbReference>
<feature type="non-terminal residue" evidence="3">
    <location>
        <position position="1"/>
    </location>
</feature>
<dbReference type="Gene3D" id="3.40.50.300">
    <property type="entry name" value="P-loop containing nucleotide triphosphate hydrolases"/>
    <property type="match status" value="1"/>
</dbReference>
<feature type="domain" description="Dynein heavy chain AAA 5 extension" evidence="1">
    <location>
        <begin position="3"/>
        <end position="43"/>
    </location>
</feature>
<proteinExistence type="predicted"/>
<dbReference type="Gene3D" id="1.20.920.30">
    <property type="match status" value="1"/>
</dbReference>
<dbReference type="SMR" id="A0A409V6A4"/>
<dbReference type="Pfam" id="PF17852">
    <property type="entry name" value="Dynein_AAA_lid"/>
    <property type="match status" value="1"/>
</dbReference>
<feature type="domain" description="Dynein heavy chain 3 AAA+ lid" evidence="2">
    <location>
        <begin position="225"/>
        <end position="262"/>
    </location>
</feature>
<dbReference type="SUPFAM" id="SSF52540">
    <property type="entry name" value="P-loop containing nucleoside triphosphate hydrolases"/>
    <property type="match status" value="1"/>
</dbReference>
<organism evidence="3 4">
    <name type="scientific">Mytilus galloprovincialis</name>
    <name type="common">Mediterranean mussel</name>
    <dbReference type="NCBI Taxonomy" id="29158"/>
    <lineage>
        <taxon>Eukaryota</taxon>
        <taxon>Metazoa</taxon>
        <taxon>Spiralia</taxon>
        <taxon>Lophotrochozoa</taxon>
        <taxon>Mollusca</taxon>
        <taxon>Bivalvia</taxon>
        <taxon>Autobranchia</taxon>
        <taxon>Pteriomorphia</taxon>
        <taxon>Mytilida</taxon>
        <taxon>Mytiloidea</taxon>
        <taxon>Mytilidae</taxon>
        <taxon>Mytilinae</taxon>
        <taxon>Mytilus</taxon>
    </lineage>
</organism>
<dbReference type="AlphaFoldDB" id="A0A409V6A4"/>
<gene>
    <name evidence="3" type="ORF">AM593_03201</name>
</gene>
<reference evidence="3 4" key="1">
    <citation type="journal article" date="2016" name="PLoS ONE">
        <title>A First Insight into the Genome of the Filter-Feeder Mussel Mytilus galloprovincialis.</title>
        <authorList>
            <person name="Murgarella M."/>
            <person name="Puiu D."/>
            <person name="Novoa B."/>
            <person name="Figueras A."/>
            <person name="Posada D."/>
            <person name="Canchaya C."/>
        </authorList>
    </citation>
    <scope>NUCLEOTIDE SEQUENCE [LARGE SCALE GENOMIC DNA]</scope>
    <source>
        <tissue evidence="3">Muscle</tissue>
    </source>
</reference>
<dbReference type="GO" id="GO:0007018">
    <property type="term" value="P:microtubule-based movement"/>
    <property type="evidence" value="ECO:0007669"/>
    <property type="project" value="InterPro"/>
</dbReference>
<dbReference type="InterPro" id="IPR041589">
    <property type="entry name" value="DNAH3_AAA_lid_1"/>
</dbReference>
<dbReference type="EMBL" id="KV622864">
    <property type="protein sequence ID" value="OPL07316.1"/>
    <property type="molecule type" value="Genomic_DNA"/>
</dbReference>
<accession>A0A409V6A4</accession>
<dbReference type="Proteomes" id="UP000266721">
    <property type="component" value="Unassembled WGS sequence"/>
</dbReference>
<evidence type="ECO:0000313" key="3">
    <source>
        <dbReference type="EMBL" id="OPL07316.1"/>
    </source>
</evidence>
<dbReference type="PANTHER" id="PTHR45703:SF8">
    <property type="entry name" value="DYNEINS HEAVY CHAIN"/>
    <property type="match status" value="1"/>
</dbReference>
<evidence type="ECO:0000259" key="2">
    <source>
        <dbReference type="Pfam" id="PF17857"/>
    </source>
</evidence>
<keyword evidence="4" id="KW-1185">Reference proteome</keyword>
<protein>
    <submittedName>
        <fullName evidence="3">Dynein axonemal heavy chain</fullName>
    </submittedName>
</protein>
<dbReference type="InterPro" id="IPR027417">
    <property type="entry name" value="P-loop_NTPase"/>
</dbReference>